<keyword evidence="3" id="KW-1185">Reference proteome</keyword>
<protein>
    <submittedName>
        <fullName evidence="2">Unnamed protein product</fullName>
    </submittedName>
</protein>
<accession>A0A9W6UBD0</accession>
<dbReference type="AlphaFoldDB" id="A0A9W6UBD0"/>
<feature type="region of interest" description="Disordered" evidence="1">
    <location>
        <begin position="70"/>
        <end position="103"/>
    </location>
</feature>
<evidence type="ECO:0000313" key="3">
    <source>
        <dbReference type="Proteomes" id="UP001165121"/>
    </source>
</evidence>
<proteinExistence type="predicted"/>
<gene>
    <name evidence="2" type="ORF">Pfra01_000602800</name>
</gene>
<reference evidence="2" key="1">
    <citation type="submission" date="2023-04" db="EMBL/GenBank/DDBJ databases">
        <title>Phytophthora fragariaefolia NBRC 109709.</title>
        <authorList>
            <person name="Ichikawa N."/>
            <person name="Sato H."/>
            <person name="Tonouchi N."/>
        </authorList>
    </citation>
    <scope>NUCLEOTIDE SEQUENCE</scope>
    <source>
        <strain evidence="2">NBRC 109709</strain>
    </source>
</reference>
<comment type="caution">
    <text evidence="2">The sequence shown here is derived from an EMBL/GenBank/DDBJ whole genome shotgun (WGS) entry which is preliminary data.</text>
</comment>
<organism evidence="2 3">
    <name type="scientific">Phytophthora fragariaefolia</name>
    <dbReference type="NCBI Taxonomy" id="1490495"/>
    <lineage>
        <taxon>Eukaryota</taxon>
        <taxon>Sar</taxon>
        <taxon>Stramenopiles</taxon>
        <taxon>Oomycota</taxon>
        <taxon>Peronosporomycetes</taxon>
        <taxon>Peronosporales</taxon>
        <taxon>Peronosporaceae</taxon>
        <taxon>Phytophthora</taxon>
    </lineage>
</organism>
<evidence type="ECO:0000256" key="1">
    <source>
        <dbReference type="SAM" id="MobiDB-lite"/>
    </source>
</evidence>
<dbReference type="EMBL" id="BSXT01000497">
    <property type="protein sequence ID" value="GMF28775.1"/>
    <property type="molecule type" value="Genomic_DNA"/>
</dbReference>
<evidence type="ECO:0000313" key="2">
    <source>
        <dbReference type="EMBL" id="GMF28775.1"/>
    </source>
</evidence>
<name>A0A9W6UBD0_9STRA</name>
<sequence length="103" mass="10257">MSSMAFRRSEENRAAPGTADEASGASAAERDIVPGIEAKTSLSGAENDSVVPPLAPPVCEADGMLGTEAPVVPACGETDGEPQPVSGASEGGAVADTKVSRRC</sequence>
<feature type="region of interest" description="Disordered" evidence="1">
    <location>
        <begin position="1"/>
        <end position="32"/>
    </location>
</feature>
<dbReference type="Proteomes" id="UP001165121">
    <property type="component" value="Unassembled WGS sequence"/>
</dbReference>